<evidence type="ECO:0000256" key="5">
    <source>
        <dbReference type="ARBA" id="ARBA00022989"/>
    </source>
</evidence>
<keyword evidence="4 7" id="KW-0812">Transmembrane</keyword>
<evidence type="ECO:0000256" key="7">
    <source>
        <dbReference type="SAM" id="Phobius"/>
    </source>
</evidence>
<dbReference type="EMBL" id="BAAABV010000006">
    <property type="protein sequence ID" value="GAA0272191.1"/>
    <property type="molecule type" value="Genomic_DNA"/>
</dbReference>
<dbReference type="InterPro" id="IPR010290">
    <property type="entry name" value="TM_effector"/>
</dbReference>
<dbReference type="Gene3D" id="1.20.1250.20">
    <property type="entry name" value="MFS general substrate transporter like domains"/>
    <property type="match status" value="1"/>
</dbReference>
<evidence type="ECO:0000313" key="9">
    <source>
        <dbReference type="EMBL" id="GAA0272191.1"/>
    </source>
</evidence>
<comment type="caution">
    <text evidence="9">The sequence shown here is derived from an EMBL/GenBank/DDBJ whole genome shotgun (WGS) entry which is preliminary data.</text>
</comment>
<dbReference type="PROSITE" id="PS50850">
    <property type="entry name" value="MFS"/>
    <property type="match status" value="1"/>
</dbReference>
<protein>
    <submittedName>
        <fullName evidence="9">MFS transporter</fullName>
    </submittedName>
</protein>
<keyword evidence="6 7" id="KW-0472">Membrane</keyword>
<dbReference type="SUPFAM" id="SSF103473">
    <property type="entry name" value="MFS general substrate transporter"/>
    <property type="match status" value="1"/>
</dbReference>
<dbReference type="Pfam" id="PF05977">
    <property type="entry name" value="MFS_3"/>
    <property type="match status" value="1"/>
</dbReference>
<feature type="transmembrane region" description="Helical" evidence="7">
    <location>
        <begin position="262"/>
        <end position="286"/>
    </location>
</feature>
<accession>A0ABN0V2L4</accession>
<name>A0ABN0V2L4_9ACTN</name>
<feature type="transmembrane region" description="Helical" evidence="7">
    <location>
        <begin position="322"/>
        <end position="346"/>
    </location>
</feature>
<proteinExistence type="predicted"/>
<evidence type="ECO:0000259" key="8">
    <source>
        <dbReference type="PROSITE" id="PS50850"/>
    </source>
</evidence>
<dbReference type="Proteomes" id="UP001501867">
    <property type="component" value="Unassembled WGS sequence"/>
</dbReference>
<evidence type="ECO:0000313" key="10">
    <source>
        <dbReference type="Proteomes" id="UP001501867"/>
    </source>
</evidence>
<reference evidence="9 10" key="1">
    <citation type="journal article" date="2019" name="Int. J. Syst. Evol. Microbiol.">
        <title>The Global Catalogue of Microorganisms (GCM) 10K type strain sequencing project: providing services to taxonomists for standard genome sequencing and annotation.</title>
        <authorList>
            <consortium name="The Broad Institute Genomics Platform"/>
            <consortium name="The Broad Institute Genome Sequencing Center for Infectious Disease"/>
            <person name="Wu L."/>
            <person name="Ma J."/>
        </authorList>
    </citation>
    <scope>NUCLEOTIDE SEQUENCE [LARGE SCALE GENOMIC DNA]</scope>
    <source>
        <strain evidence="9 10">JCM 4505</strain>
    </source>
</reference>
<dbReference type="PANTHER" id="PTHR23513:SF6">
    <property type="entry name" value="MAJOR FACILITATOR SUPERFAMILY ASSOCIATED DOMAIN-CONTAINING PROTEIN"/>
    <property type="match status" value="1"/>
</dbReference>
<sequence>MEKAEAATERPGASPWRNRDFRRLMAGNTASHFGYQISDVAVPLVAVTTVGASAFDVGLMRMVGQLPYLLLVLFVGVLVDRWRRRNVLIAADLGRALALALIPLAYAFHGLGISTLYIVAFLVGTCTVLFDVGAQAYLPRVIEREQLAKGNSELETARSTALICGPALGGLLVSLIMPPAAVVAAVGFFLLSALAIWRIQKPEPAAEQNQRTGSPFPQIAAGMRFVFGNAVLRSVTIITASFNFCYAAFTAIYVVFLPKELHLSGFAIGLAFAAMGPGLLVGALFSSALPKRFGYGRVLITCAFVSNIFLLGISTLHGSGVVTVILLVALNFLYGCLSQTFAVSLVAIRQSITPDRFLGRVMATLRFLGVGLVPFGSLFGGLLATQVGMRPALFSIALVMCLVPVPYFLLPTALTKIGTELPKVDDEA</sequence>
<evidence type="ECO:0000256" key="4">
    <source>
        <dbReference type="ARBA" id="ARBA00022692"/>
    </source>
</evidence>
<dbReference type="PANTHER" id="PTHR23513">
    <property type="entry name" value="INTEGRAL MEMBRANE EFFLUX PROTEIN-RELATED"/>
    <property type="match status" value="1"/>
</dbReference>
<feature type="transmembrane region" description="Helical" evidence="7">
    <location>
        <begin position="298"/>
        <end position="316"/>
    </location>
</feature>
<feature type="transmembrane region" description="Helical" evidence="7">
    <location>
        <begin position="182"/>
        <end position="199"/>
    </location>
</feature>
<feature type="transmembrane region" description="Helical" evidence="7">
    <location>
        <begin position="367"/>
        <end position="386"/>
    </location>
</feature>
<dbReference type="InterPro" id="IPR036259">
    <property type="entry name" value="MFS_trans_sf"/>
</dbReference>
<dbReference type="CDD" id="cd06173">
    <property type="entry name" value="MFS_MefA_like"/>
    <property type="match status" value="1"/>
</dbReference>
<keyword evidence="10" id="KW-1185">Reference proteome</keyword>
<evidence type="ECO:0000256" key="2">
    <source>
        <dbReference type="ARBA" id="ARBA00022448"/>
    </source>
</evidence>
<keyword evidence="3" id="KW-1003">Cell membrane</keyword>
<evidence type="ECO:0000256" key="6">
    <source>
        <dbReference type="ARBA" id="ARBA00023136"/>
    </source>
</evidence>
<keyword evidence="2" id="KW-0813">Transport</keyword>
<feature type="transmembrane region" description="Helical" evidence="7">
    <location>
        <begin position="59"/>
        <end position="79"/>
    </location>
</feature>
<evidence type="ECO:0000256" key="3">
    <source>
        <dbReference type="ARBA" id="ARBA00022475"/>
    </source>
</evidence>
<feature type="transmembrane region" description="Helical" evidence="7">
    <location>
        <begin position="230"/>
        <end position="256"/>
    </location>
</feature>
<feature type="domain" description="Major facilitator superfamily (MFS) profile" evidence="8">
    <location>
        <begin position="229"/>
        <end position="428"/>
    </location>
</feature>
<dbReference type="InterPro" id="IPR020846">
    <property type="entry name" value="MFS_dom"/>
</dbReference>
<organism evidence="9 10">
    <name type="scientific">Streptomyces polychromogenes</name>
    <dbReference type="NCBI Taxonomy" id="67342"/>
    <lineage>
        <taxon>Bacteria</taxon>
        <taxon>Bacillati</taxon>
        <taxon>Actinomycetota</taxon>
        <taxon>Actinomycetes</taxon>
        <taxon>Kitasatosporales</taxon>
        <taxon>Streptomycetaceae</taxon>
        <taxon>Streptomyces</taxon>
    </lineage>
</organism>
<keyword evidence="5 7" id="KW-1133">Transmembrane helix</keyword>
<comment type="subcellular location">
    <subcellularLocation>
        <location evidence="1">Cell membrane</location>
        <topology evidence="1">Multi-pass membrane protein</topology>
    </subcellularLocation>
</comment>
<gene>
    <name evidence="9" type="ORF">GCM10010302_07230</name>
</gene>
<evidence type="ECO:0000256" key="1">
    <source>
        <dbReference type="ARBA" id="ARBA00004651"/>
    </source>
</evidence>
<feature type="transmembrane region" description="Helical" evidence="7">
    <location>
        <begin position="392"/>
        <end position="410"/>
    </location>
</feature>